<comment type="caution">
    <text evidence="2">The sequence shown here is derived from an EMBL/GenBank/DDBJ whole genome shotgun (WGS) entry which is preliminary data.</text>
</comment>
<sequence length="159" mass="18583">MEPRYEDSFVKFHISFKIYFQYKMSLNNKYNIKIRVLLLPNSNLLLANLIKSGSMLFYFNFEPHIIVLANQWNFSPKNPLLSLPRSTQDFSCAVIARRLLSTVYYRLVLSASLHCQLALVFFLHLDISSLLAFANYRPKTSTFLAHFSPTSRFLVLPFF</sequence>
<dbReference type="AlphaFoldDB" id="A0AAP0BYU6"/>
<dbReference type="EMBL" id="JBBWWQ010000002">
    <property type="protein sequence ID" value="KAK8953910.1"/>
    <property type="molecule type" value="Genomic_DNA"/>
</dbReference>
<keyword evidence="3" id="KW-1185">Reference proteome</keyword>
<keyword evidence="1" id="KW-0472">Membrane</keyword>
<organism evidence="2 3">
    <name type="scientific">Platanthera zijinensis</name>
    <dbReference type="NCBI Taxonomy" id="2320716"/>
    <lineage>
        <taxon>Eukaryota</taxon>
        <taxon>Viridiplantae</taxon>
        <taxon>Streptophyta</taxon>
        <taxon>Embryophyta</taxon>
        <taxon>Tracheophyta</taxon>
        <taxon>Spermatophyta</taxon>
        <taxon>Magnoliopsida</taxon>
        <taxon>Liliopsida</taxon>
        <taxon>Asparagales</taxon>
        <taxon>Orchidaceae</taxon>
        <taxon>Orchidoideae</taxon>
        <taxon>Orchideae</taxon>
        <taxon>Orchidinae</taxon>
        <taxon>Platanthera</taxon>
    </lineage>
</organism>
<proteinExistence type="predicted"/>
<evidence type="ECO:0000313" key="3">
    <source>
        <dbReference type="Proteomes" id="UP001418222"/>
    </source>
</evidence>
<gene>
    <name evidence="2" type="ORF">KSP39_PZI001709</name>
</gene>
<feature type="transmembrane region" description="Helical" evidence="1">
    <location>
        <begin position="103"/>
        <end position="125"/>
    </location>
</feature>
<evidence type="ECO:0000313" key="2">
    <source>
        <dbReference type="EMBL" id="KAK8953910.1"/>
    </source>
</evidence>
<name>A0AAP0BYU6_9ASPA</name>
<evidence type="ECO:0000256" key="1">
    <source>
        <dbReference type="SAM" id="Phobius"/>
    </source>
</evidence>
<protein>
    <submittedName>
        <fullName evidence="2">Uncharacterized protein</fullName>
    </submittedName>
</protein>
<reference evidence="2 3" key="1">
    <citation type="journal article" date="2022" name="Nat. Plants">
        <title>Genomes of leafy and leafless Platanthera orchids illuminate the evolution of mycoheterotrophy.</title>
        <authorList>
            <person name="Li M.H."/>
            <person name="Liu K.W."/>
            <person name="Li Z."/>
            <person name="Lu H.C."/>
            <person name="Ye Q.L."/>
            <person name="Zhang D."/>
            <person name="Wang J.Y."/>
            <person name="Li Y.F."/>
            <person name="Zhong Z.M."/>
            <person name="Liu X."/>
            <person name="Yu X."/>
            <person name="Liu D.K."/>
            <person name="Tu X.D."/>
            <person name="Liu B."/>
            <person name="Hao Y."/>
            <person name="Liao X.Y."/>
            <person name="Jiang Y.T."/>
            <person name="Sun W.H."/>
            <person name="Chen J."/>
            <person name="Chen Y.Q."/>
            <person name="Ai Y."/>
            <person name="Zhai J.W."/>
            <person name="Wu S.S."/>
            <person name="Zhou Z."/>
            <person name="Hsiao Y.Y."/>
            <person name="Wu W.L."/>
            <person name="Chen Y.Y."/>
            <person name="Lin Y.F."/>
            <person name="Hsu J.L."/>
            <person name="Li C.Y."/>
            <person name="Wang Z.W."/>
            <person name="Zhao X."/>
            <person name="Zhong W.Y."/>
            <person name="Ma X.K."/>
            <person name="Ma L."/>
            <person name="Huang J."/>
            <person name="Chen G.Z."/>
            <person name="Huang M.Z."/>
            <person name="Huang L."/>
            <person name="Peng D.H."/>
            <person name="Luo Y.B."/>
            <person name="Zou S.Q."/>
            <person name="Chen S.P."/>
            <person name="Lan S."/>
            <person name="Tsai W.C."/>
            <person name="Van de Peer Y."/>
            <person name="Liu Z.J."/>
        </authorList>
    </citation>
    <scope>NUCLEOTIDE SEQUENCE [LARGE SCALE GENOMIC DNA]</scope>
    <source>
        <strain evidence="2">Lor287</strain>
    </source>
</reference>
<keyword evidence="1" id="KW-0812">Transmembrane</keyword>
<keyword evidence="1" id="KW-1133">Transmembrane helix</keyword>
<dbReference type="Proteomes" id="UP001418222">
    <property type="component" value="Unassembled WGS sequence"/>
</dbReference>
<accession>A0AAP0BYU6</accession>